<evidence type="ECO:0000313" key="3">
    <source>
        <dbReference type="Proteomes" id="UP000292402"/>
    </source>
</evidence>
<feature type="region of interest" description="Disordered" evidence="1">
    <location>
        <begin position="1"/>
        <end position="28"/>
    </location>
</feature>
<dbReference type="AlphaFoldDB" id="A0A4Q4SD85"/>
<name>A0A4Q4SD85_9PLEO</name>
<proteinExistence type="predicted"/>
<evidence type="ECO:0000313" key="2">
    <source>
        <dbReference type="EMBL" id="RYN48733.1"/>
    </source>
</evidence>
<accession>A0A4Q4SD85</accession>
<organism evidence="2 3">
    <name type="scientific">Alternaria tenuissima</name>
    <dbReference type="NCBI Taxonomy" id="119927"/>
    <lineage>
        <taxon>Eukaryota</taxon>
        <taxon>Fungi</taxon>
        <taxon>Dikarya</taxon>
        <taxon>Ascomycota</taxon>
        <taxon>Pezizomycotina</taxon>
        <taxon>Dothideomycetes</taxon>
        <taxon>Pleosporomycetidae</taxon>
        <taxon>Pleosporales</taxon>
        <taxon>Pleosporineae</taxon>
        <taxon>Pleosporaceae</taxon>
        <taxon>Alternaria</taxon>
        <taxon>Alternaria sect. Alternaria</taxon>
        <taxon>Alternaria alternata complex</taxon>
    </lineage>
</organism>
<dbReference type="OrthoDB" id="10372588at2759"/>
<dbReference type="Proteomes" id="UP000292402">
    <property type="component" value="Unassembled WGS sequence"/>
</dbReference>
<feature type="compositionally biased region" description="Acidic residues" evidence="1">
    <location>
        <begin position="1"/>
        <end position="24"/>
    </location>
</feature>
<dbReference type="EMBL" id="PDXA01000022">
    <property type="protein sequence ID" value="RYN48733.1"/>
    <property type="molecule type" value="Genomic_DNA"/>
</dbReference>
<sequence length="193" mass="22391">MKDIPFDLDNDDYDYVPSDGEDNEPILPVRSRKRRKTITPSVSVRGRRGDLKGNHDLLRSLSVKEVKEIPYAKEQEEENLKVREKYEAKAKSDVNVANAKKEKSELKINYSYDFDLYKSNGATGTSARWFIRCQSAQSKPEKISIPKEKVPQDQLLFVEWNNLTKKERAQHNNLFRNYLHASIPGFTSRRKTA</sequence>
<gene>
    <name evidence="2" type="ORF">AA0114_g6892</name>
</gene>
<reference evidence="3" key="1">
    <citation type="journal article" date="2019" name="bioRxiv">
        <title>Genomics, evolutionary history and diagnostics of the Alternaria alternata species group including apple and Asian pear pathotypes.</title>
        <authorList>
            <person name="Armitage A.D."/>
            <person name="Cockerton H.M."/>
            <person name="Sreenivasaprasad S."/>
            <person name="Woodhall J.W."/>
            <person name="Lane C.R."/>
            <person name="Harrison R.J."/>
            <person name="Clarkson J.P."/>
        </authorList>
    </citation>
    <scope>NUCLEOTIDE SEQUENCE [LARGE SCALE GENOMIC DNA]</scope>
    <source>
        <strain evidence="3">FERA 1082</strain>
    </source>
</reference>
<protein>
    <submittedName>
        <fullName evidence="2">Uncharacterized protein</fullName>
    </submittedName>
</protein>
<comment type="caution">
    <text evidence="2">The sequence shown here is derived from an EMBL/GenBank/DDBJ whole genome shotgun (WGS) entry which is preliminary data.</text>
</comment>
<evidence type="ECO:0000256" key="1">
    <source>
        <dbReference type="SAM" id="MobiDB-lite"/>
    </source>
</evidence>